<dbReference type="UniPathway" id="UPA00070">
    <property type="reaction ID" value="UER00120"/>
</dbReference>
<evidence type="ECO:0000256" key="1">
    <source>
        <dbReference type="ARBA" id="ARBA00004861"/>
    </source>
</evidence>
<dbReference type="PANTHER" id="PTHR32119">
    <property type="entry name" value="OROTIDINE 5'-PHOSPHATE DECARBOXYLASE"/>
    <property type="match status" value="1"/>
</dbReference>
<evidence type="ECO:0000256" key="10">
    <source>
        <dbReference type="RuleBase" id="RU000512"/>
    </source>
</evidence>
<dbReference type="PANTHER" id="PTHR32119:SF2">
    <property type="entry name" value="OROTIDINE 5'-PHOSPHATE DECARBOXYLASE"/>
    <property type="match status" value="1"/>
</dbReference>
<dbReference type="OMA" id="CLIKTHI"/>
<evidence type="ECO:0000256" key="11">
    <source>
        <dbReference type="SAM" id="MobiDB-lite"/>
    </source>
</evidence>
<reference evidence="13 14" key="1">
    <citation type="submission" date="2019-07" db="EMBL/GenBank/DDBJ databases">
        <title>Genome assembly of two rare yeast pathogens: Diutina rugosa and Trichomonascus ciferrii.</title>
        <authorList>
            <person name="Mixao V."/>
            <person name="Saus E."/>
            <person name="Hansen A."/>
            <person name="Lass-Flor C."/>
            <person name="Gabaldon T."/>
        </authorList>
    </citation>
    <scope>NUCLEOTIDE SEQUENCE [LARGE SCALE GENOMIC DNA]</scope>
    <source>
        <strain evidence="13 14">CBS 613</strain>
    </source>
</reference>
<dbReference type="InterPro" id="IPR018089">
    <property type="entry name" value="OMPdecase_AS"/>
</dbReference>
<dbReference type="CDD" id="cd04725">
    <property type="entry name" value="OMP_decarboxylase_like"/>
    <property type="match status" value="1"/>
</dbReference>
<dbReference type="InterPro" id="IPR011060">
    <property type="entry name" value="RibuloseP-bd_barrel"/>
</dbReference>
<evidence type="ECO:0000256" key="7">
    <source>
        <dbReference type="ARBA" id="ARBA00023239"/>
    </source>
</evidence>
<feature type="active site" description="For OMPdecase activity" evidence="8">
    <location>
        <position position="105"/>
    </location>
</feature>
<protein>
    <recommendedName>
        <fullName evidence="4 10">Orotidine 5'-phosphate decarboxylase</fullName>
        <ecNumber evidence="3 10">4.1.1.23</ecNumber>
    </recommendedName>
</protein>
<dbReference type="FunFam" id="3.20.20.70:FF:000114">
    <property type="entry name" value="Decarboxylase,orotidine phosphate"/>
    <property type="match status" value="1"/>
</dbReference>
<evidence type="ECO:0000259" key="12">
    <source>
        <dbReference type="SMART" id="SM00934"/>
    </source>
</evidence>
<sequence length="275" mass="30400">MTTHRTASRSPDQMAPTYTERADAHTSPLAQRLFRLMESKQTNLCASVDVTTTQEMLALVDKLGPYICLVKTHIDIIDDFTYEGTVVPLLALAKKHNFLIFEDRKFADIGNTVKHQYSGGVYKIARWADITNAHGVTGAGIVKGLKEAAEETTDEPRGLLMLAELSSKGSIAYGEYTEKTIEIAESDKEFCIGFIAQRKVEKPGFDWIIMTPGVGLDDKGDALGQQYRTVDEVVSTGSDIIIVGRGLFGKGRDPVVEGQRYRDAGWAAYQKRCQQ</sequence>
<feature type="compositionally biased region" description="Polar residues" evidence="11">
    <location>
        <begin position="1"/>
        <end position="11"/>
    </location>
</feature>
<dbReference type="GO" id="GO:0005829">
    <property type="term" value="C:cytosol"/>
    <property type="evidence" value="ECO:0007669"/>
    <property type="project" value="TreeGrafter"/>
</dbReference>
<feature type="binding site" evidence="9">
    <location>
        <position position="225"/>
    </location>
    <ligand>
        <name>substrate</name>
    </ligand>
</feature>
<accession>A0A642UME5</accession>
<feature type="binding site" evidence="9">
    <location>
        <position position="71"/>
    </location>
    <ligand>
        <name>substrate</name>
    </ligand>
</feature>
<feature type="binding site" evidence="9">
    <location>
        <position position="245"/>
    </location>
    <ligand>
        <name>substrate</name>
    </ligand>
</feature>
<evidence type="ECO:0000256" key="4">
    <source>
        <dbReference type="ARBA" id="ARBA00021923"/>
    </source>
</evidence>
<dbReference type="SMART" id="SM00934">
    <property type="entry name" value="OMPdecase"/>
    <property type="match status" value="1"/>
</dbReference>
<dbReference type="GeneID" id="54781807"/>
<dbReference type="Pfam" id="PF00215">
    <property type="entry name" value="OMPdecase"/>
    <property type="match status" value="1"/>
</dbReference>
<dbReference type="VEuPathDB" id="FungiDB:DIURU_003156"/>
<evidence type="ECO:0000256" key="2">
    <source>
        <dbReference type="ARBA" id="ARBA00011018"/>
    </source>
</evidence>
<evidence type="ECO:0000313" key="14">
    <source>
        <dbReference type="Proteomes" id="UP000449547"/>
    </source>
</evidence>
<keyword evidence="14" id="KW-1185">Reference proteome</keyword>
<feature type="binding site" evidence="9">
    <location>
        <position position="49"/>
    </location>
    <ligand>
        <name>substrate</name>
    </ligand>
</feature>
<dbReference type="InterPro" id="IPR001754">
    <property type="entry name" value="OMPdeCOase_dom"/>
</dbReference>
<dbReference type="GO" id="GO:0044205">
    <property type="term" value="P:'de novo' UMP biosynthetic process"/>
    <property type="evidence" value="ECO:0007669"/>
    <property type="project" value="UniProtKB-UniPathway"/>
</dbReference>
<dbReference type="SUPFAM" id="SSF51366">
    <property type="entry name" value="Ribulose-phoshate binding barrel"/>
    <property type="match status" value="1"/>
</dbReference>
<evidence type="ECO:0000256" key="5">
    <source>
        <dbReference type="ARBA" id="ARBA00022793"/>
    </source>
</evidence>
<feature type="binding site" evidence="9">
    <location>
        <position position="166"/>
    </location>
    <ligand>
        <name>substrate</name>
    </ligand>
</feature>
<organism evidence="13 14">
    <name type="scientific">Diutina rugosa</name>
    <name type="common">Yeast</name>
    <name type="synonym">Candida rugosa</name>
    <dbReference type="NCBI Taxonomy" id="5481"/>
    <lineage>
        <taxon>Eukaryota</taxon>
        <taxon>Fungi</taxon>
        <taxon>Dikarya</taxon>
        <taxon>Ascomycota</taxon>
        <taxon>Saccharomycotina</taxon>
        <taxon>Pichiomycetes</taxon>
        <taxon>Debaryomycetaceae</taxon>
        <taxon>Diutina</taxon>
    </lineage>
</organism>
<dbReference type="Gene3D" id="3.20.20.70">
    <property type="entry name" value="Aldolase class I"/>
    <property type="match status" value="1"/>
</dbReference>
<dbReference type="NCBIfam" id="TIGR01740">
    <property type="entry name" value="pyrF"/>
    <property type="match status" value="1"/>
</dbReference>
<comment type="pathway">
    <text evidence="1 10">Pyrimidine metabolism; UMP biosynthesis via de novo pathway; UMP from orotate: step 2/2.</text>
</comment>
<evidence type="ECO:0000313" key="13">
    <source>
        <dbReference type="EMBL" id="KAA8901628.1"/>
    </source>
</evidence>
<gene>
    <name evidence="13" type="ORF">DIURU_003156</name>
</gene>
<comment type="catalytic activity">
    <reaction evidence="10">
        <text>orotidine 5'-phosphate + H(+) = UMP + CO2</text>
        <dbReference type="Rhea" id="RHEA:11596"/>
        <dbReference type="ChEBI" id="CHEBI:15378"/>
        <dbReference type="ChEBI" id="CHEBI:16526"/>
        <dbReference type="ChEBI" id="CHEBI:57538"/>
        <dbReference type="ChEBI" id="CHEBI:57865"/>
        <dbReference type="EC" id="4.1.1.23"/>
    </reaction>
</comment>
<dbReference type="InterPro" id="IPR014732">
    <property type="entry name" value="OMPdecase"/>
</dbReference>
<evidence type="ECO:0000256" key="3">
    <source>
        <dbReference type="ARBA" id="ARBA00012321"/>
    </source>
</evidence>
<evidence type="ECO:0000256" key="9">
    <source>
        <dbReference type="PIRSR" id="PIRSR614732-2"/>
    </source>
</evidence>
<comment type="caution">
    <text evidence="13">The sequence shown here is derived from an EMBL/GenBank/DDBJ whole genome shotgun (WGS) entry which is preliminary data.</text>
</comment>
<comment type="similarity">
    <text evidence="2 10">Belongs to the OMP decarboxylase family.</text>
</comment>
<evidence type="ECO:0000256" key="8">
    <source>
        <dbReference type="PIRSR" id="PIRSR614732-1"/>
    </source>
</evidence>
<dbReference type="InterPro" id="IPR013785">
    <property type="entry name" value="Aldolase_TIM"/>
</dbReference>
<dbReference type="PROSITE" id="PS00156">
    <property type="entry name" value="OMPDECASE"/>
    <property type="match status" value="1"/>
</dbReference>
<dbReference type="GO" id="GO:0006207">
    <property type="term" value="P:'de novo' pyrimidine nucleobase biosynthetic process"/>
    <property type="evidence" value="ECO:0007669"/>
    <property type="project" value="InterPro"/>
</dbReference>
<dbReference type="Proteomes" id="UP000449547">
    <property type="component" value="Unassembled WGS sequence"/>
</dbReference>
<feature type="region of interest" description="Disordered" evidence="11">
    <location>
        <begin position="1"/>
        <end position="23"/>
    </location>
</feature>
<feature type="active site" description="For OMPdecase activity" evidence="8">
    <location>
        <position position="103"/>
    </location>
</feature>
<keyword evidence="6 10" id="KW-0665">Pyrimidine biosynthesis</keyword>
<name>A0A642UME5_DIURU</name>
<proteinExistence type="inferred from homology"/>
<dbReference type="EC" id="4.1.1.23" evidence="3 10"/>
<keyword evidence="7 10" id="KW-0456">Lyase</keyword>
<dbReference type="OrthoDB" id="10263753at2759"/>
<dbReference type="AlphaFoldDB" id="A0A642UME5"/>
<feature type="domain" description="Orotidine 5'-phosphate decarboxylase" evidence="12">
    <location>
        <begin position="43"/>
        <end position="261"/>
    </location>
</feature>
<dbReference type="GO" id="GO:0004590">
    <property type="term" value="F:orotidine-5'-phosphate decarboxylase activity"/>
    <property type="evidence" value="ECO:0007669"/>
    <property type="project" value="UniProtKB-EC"/>
</dbReference>
<keyword evidence="5 10" id="KW-0210">Decarboxylase</keyword>
<feature type="active site" description="For OMPdecase activity" evidence="8">
    <location>
        <position position="108"/>
    </location>
</feature>
<dbReference type="EMBL" id="SWFT01000101">
    <property type="protein sequence ID" value="KAA8901628.1"/>
    <property type="molecule type" value="Genomic_DNA"/>
</dbReference>
<dbReference type="RefSeq" id="XP_034012065.1">
    <property type="nucleotide sequence ID" value="XM_034155887.1"/>
</dbReference>
<evidence type="ECO:0000256" key="6">
    <source>
        <dbReference type="ARBA" id="ARBA00022975"/>
    </source>
</evidence>
<feature type="binding site" evidence="9">
    <location>
        <position position="244"/>
    </location>
    <ligand>
        <name>substrate</name>
    </ligand>
</feature>